<protein>
    <submittedName>
        <fullName evidence="1">Uncharacterized protein</fullName>
    </submittedName>
</protein>
<dbReference type="AlphaFoldDB" id="A0A0H2V6C2"/>
<dbReference type="HOGENOM" id="CLU_3098285_0_0_6"/>
<name>A0A0H2V6C2_ECOL6</name>
<organism evidence="1 2">
    <name type="scientific">Escherichia coli O6:H1 (strain CFT073 / ATCC 700928 / UPEC)</name>
    <dbReference type="NCBI Taxonomy" id="199310"/>
    <lineage>
        <taxon>Bacteria</taxon>
        <taxon>Pseudomonadati</taxon>
        <taxon>Pseudomonadota</taxon>
        <taxon>Gammaproteobacteria</taxon>
        <taxon>Enterobacterales</taxon>
        <taxon>Enterobacteriaceae</taxon>
        <taxon>Escherichia</taxon>
    </lineage>
</organism>
<dbReference type="EMBL" id="AE014075">
    <property type="protein sequence ID" value="AAN78808.1"/>
    <property type="molecule type" value="Genomic_DNA"/>
</dbReference>
<dbReference type="KEGG" id="ecc:c0320"/>
<accession>A0A0H2V6C2</accession>
<evidence type="ECO:0000313" key="1">
    <source>
        <dbReference type="EMBL" id="AAN78808.1"/>
    </source>
</evidence>
<sequence length="51" mass="6137">MLVHLRHRKNIKRTYYLEKMMDAGALPAGLLSVPSRNYYVSPIYVFFYFYC</sequence>
<dbReference type="Proteomes" id="UP000001410">
    <property type="component" value="Chromosome"/>
</dbReference>
<reference evidence="1 2" key="1">
    <citation type="journal article" date="2002" name="Proc. Natl. Acad. Sci. U.S.A.">
        <title>Extensive mosaic structure revealed by the complete genome sequence of uropathogenic Escherichia coli.</title>
        <authorList>
            <person name="Welch R.A."/>
            <person name="Burland V."/>
            <person name="Plunkett G.III."/>
            <person name="Redford P."/>
            <person name="Roesch P."/>
            <person name="Rasko D."/>
            <person name="Buckles E.L."/>
            <person name="Liou S.R."/>
            <person name="Boutin A."/>
            <person name="Hackett J."/>
            <person name="Stroud D."/>
            <person name="Mayhew G.F."/>
            <person name="Rose D.J."/>
            <person name="Zhou S."/>
            <person name="Schwartz D.C."/>
            <person name="Perna N.T."/>
            <person name="Mobley H.L."/>
            <person name="Donnenberg M.S."/>
            <person name="Blattner F.R."/>
        </authorList>
    </citation>
    <scope>NUCLEOTIDE SEQUENCE [LARGE SCALE GENOMIC DNA]</scope>
    <source>
        <strain evidence="2">CFT073 / ATCC 700928 / UPEC</strain>
    </source>
</reference>
<keyword evidence="2" id="KW-1185">Reference proteome</keyword>
<gene>
    <name evidence="1" type="ordered locus">c0320</name>
</gene>
<evidence type="ECO:0000313" key="2">
    <source>
        <dbReference type="Proteomes" id="UP000001410"/>
    </source>
</evidence>
<proteinExistence type="predicted"/>